<comment type="caution">
    <text evidence="1">The sequence shown here is derived from an EMBL/GenBank/DDBJ whole genome shotgun (WGS) entry which is preliminary data.</text>
</comment>
<dbReference type="EMBL" id="JARK01001397">
    <property type="protein sequence ID" value="EYC09208.1"/>
    <property type="molecule type" value="Genomic_DNA"/>
</dbReference>
<name>A0A016U3L9_9BILA</name>
<evidence type="ECO:0000313" key="1">
    <source>
        <dbReference type="EMBL" id="EYC09208.1"/>
    </source>
</evidence>
<protein>
    <submittedName>
        <fullName evidence="1">Uncharacterized protein</fullName>
    </submittedName>
</protein>
<evidence type="ECO:0000313" key="2">
    <source>
        <dbReference type="Proteomes" id="UP000024635"/>
    </source>
</evidence>
<proteinExistence type="predicted"/>
<dbReference type="AlphaFoldDB" id="A0A016U3L9"/>
<dbReference type="Proteomes" id="UP000024635">
    <property type="component" value="Unassembled WGS sequence"/>
</dbReference>
<organism evidence="1 2">
    <name type="scientific">Ancylostoma ceylanicum</name>
    <dbReference type="NCBI Taxonomy" id="53326"/>
    <lineage>
        <taxon>Eukaryota</taxon>
        <taxon>Metazoa</taxon>
        <taxon>Ecdysozoa</taxon>
        <taxon>Nematoda</taxon>
        <taxon>Chromadorea</taxon>
        <taxon>Rhabditida</taxon>
        <taxon>Rhabditina</taxon>
        <taxon>Rhabditomorpha</taxon>
        <taxon>Strongyloidea</taxon>
        <taxon>Ancylostomatidae</taxon>
        <taxon>Ancylostomatinae</taxon>
        <taxon>Ancylostoma</taxon>
    </lineage>
</organism>
<keyword evidence="2" id="KW-1185">Reference proteome</keyword>
<accession>A0A016U3L9</accession>
<gene>
    <name evidence="1" type="primary">Acey_s0061.g3209</name>
    <name evidence="1" type="ORF">Y032_0061g3209</name>
</gene>
<sequence length="106" mass="12680">MFLFTITLLTYFFYDKTSFHCHFYHFDPGQLGHFLQTAWIGINENHFFKEFDKIDHCIRFHYAGKHRKIAKPVRANLPWLLLLSNNTEINKLKSLHKATICSIKCF</sequence>
<reference evidence="2" key="1">
    <citation type="journal article" date="2015" name="Nat. Genet.">
        <title>The genome and transcriptome of the zoonotic hookworm Ancylostoma ceylanicum identify infection-specific gene families.</title>
        <authorList>
            <person name="Schwarz E.M."/>
            <person name="Hu Y."/>
            <person name="Antoshechkin I."/>
            <person name="Miller M.M."/>
            <person name="Sternberg P.W."/>
            <person name="Aroian R.V."/>
        </authorList>
    </citation>
    <scope>NUCLEOTIDE SEQUENCE</scope>
    <source>
        <strain evidence="2">HY135</strain>
    </source>
</reference>